<sequence length="47" mass="5138">MSHRVLVPLELPDADSVPAALAKASHRCKWCYLVTMDCQEQTPPSAA</sequence>
<feature type="non-terminal residue" evidence="1">
    <location>
        <position position="47"/>
    </location>
</feature>
<evidence type="ECO:0000313" key="1">
    <source>
        <dbReference type="EMBL" id="ERG94571.1"/>
    </source>
</evidence>
<proteinExistence type="predicted"/>
<organism evidence="1 2">
    <name type="scientific">Haloquadratum walsbyi J07HQW2</name>
    <dbReference type="NCBI Taxonomy" id="1238425"/>
    <lineage>
        <taxon>Archaea</taxon>
        <taxon>Methanobacteriati</taxon>
        <taxon>Methanobacteriota</taxon>
        <taxon>Stenosarchaea group</taxon>
        <taxon>Halobacteria</taxon>
        <taxon>Halobacteriales</taxon>
        <taxon>Haloferacaceae</taxon>
        <taxon>Haloquadratum</taxon>
    </lineage>
</organism>
<accession>U1PQG4</accession>
<dbReference type="HOGENOM" id="CLU_3176705_0_0_2"/>
<name>U1PQG4_9EURY</name>
<dbReference type="EMBL" id="KE356561">
    <property type="protein sequence ID" value="ERG94571.1"/>
    <property type="molecule type" value="Genomic_DNA"/>
</dbReference>
<gene>
    <name evidence="1" type="ORF">J07HQW2_01007</name>
</gene>
<protein>
    <submittedName>
        <fullName evidence="1">Uncharacterized protein</fullName>
    </submittedName>
</protein>
<dbReference type="Proteomes" id="UP000030710">
    <property type="component" value="Unassembled WGS sequence"/>
</dbReference>
<dbReference type="AlphaFoldDB" id="U1PQG4"/>
<evidence type="ECO:0000313" key="2">
    <source>
        <dbReference type="Proteomes" id="UP000030710"/>
    </source>
</evidence>
<reference evidence="1 2" key="1">
    <citation type="journal article" date="2013" name="PLoS ONE">
        <title>Assembly-driven community genomics of a hypersaline microbial ecosystem.</title>
        <authorList>
            <person name="Podell S."/>
            <person name="Ugalde J.A."/>
            <person name="Narasingarao P."/>
            <person name="Banfield J.F."/>
            <person name="Heidelberg K.B."/>
            <person name="Allen E.E."/>
        </authorList>
    </citation>
    <scope>NUCLEOTIDE SEQUENCE [LARGE SCALE GENOMIC DNA]</scope>
    <source>
        <strain evidence="2">J07HQW2</strain>
    </source>
</reference>